<dbReference type="Pfam" id="PF00440">
    <property type="entry name" value="TetR_N"/>
    <property type="match status" value="1"/>
</dbReference>
<sequence length="191" mass="21399">MPAPRTPRHAWIDQGLRTLAAGGPDAVRIEVLAKALGVTKGGFYGYFADREALLSEMLEVWEREVTEAVIDRVEAPGGTARDRLSRLRSLVFPGDGPTVGPTVGITLELTIRDWARRDAAVAERLRRVDNRRMDYLRSLYREMFPADDEDEAEARSLVSYSLWIGRHLITADNGTGDPARVDKLISQRFFS</sequence>
<dbReference type="RefSeq" id="WP_344655306.1">
    <property type="nucleotide sequence ID" value="NZ_BAAAQM010000002.1"/>
</dbReference>
<dbReference type="PANTHER" id="PTHR30055:SF239">
    <property type="entry name" value="TRANSCRIPTIONAL REGULATORY PROTEIN"/>
    <property type="match status" value="1"/>
</dbReference>
<protein>
    <submittedName>
        <fullName evidence="4">TetR/AcrR family transcriptional regulator</fullName>
    </submittedName>
</protein>
<gene>
    <name evidence="4" type="ORF">GCM10009838_05740</name>
</gene>
<evidence type="ECO:0000259" key="3">
    <source>
        <dbReference type="PROSITE" id="PS50977"/>
    </source>
</evidence>
<evidence type="ECO:0000256" key="1">
    <source>
        <dbReference type="ARBA" id="ARBA00023125"/>
    </source>
</evidence>
<name>A0ABP5BVH2_9ACTN</name>
<keyword evidence="5" id="KW-1185">Reference proteome</keyword>
<organism evidence="4 5">
    <name type="scientific">Catenulispora subtropica</name>
    <dbReference type="NCBI Taxonomy" id="450798"/>
    <lineage>
        <taxon>Bacteria</taxon>
        <taxon>Bacillati</taxon>
        <taxon>Actinomycetota</taxon>
        <taxon>Actinomycetes</taxon>
        <taxon>Catenulisporales</taxon>
        <taxon>Catenulisporaceae</taxon>
        <taxon>Catenulispora</taxon>
    </lineage>
</organism>
<proteinExistence type="predicted"/>
<dbReference type="PANTHER" id="PTHR30055">
    <property type="entry name" value="HTH-TYPE TRANSCRIPTIONAL REGULATOR RUTR"/>
    <property type="match status" value="1"/>
</dbReference>
<evidence type="ECO:0000256" key="2">
    <source>
        <dbReference type="PROSITE-ProRule" id="PRU00335"/>
    </source>
</evidence>
<dbReference type="Proteomes" id="UP001499854">
    <property type="component" value="Unassembled WGS sequence"/>
</dbReference>
<dbReference type="EMBL" id="BAAAQM010000002">
    <property type="protein sequence ID" value="GAA1953330.1"/>
    <property type="molecule type" value="Genomic_DNA"/>
</dbReference>
<accession>A0ABP5BVH2</accession>
<reference evidence="5" key="1">
    <citation type="journal article" date="2019" name="Int. J. Syst. Evol. Microbiol.">
        <title>The Global Catalogue of Microorganisms (GCM) 10K type strain sequencing project: providing services to taxonomists for standard genome sequencing and annotation.</title>
        <authorList>
            <consortium name="The Broad Institute Genomics Platform"/>
            <consortium name="The Broad Institute Genome Sequencing Center for Infectious Disease"/>
            <person name="Wu L."/>
            <person name="Ma J."/>
        </authorList>
    </citation>
    <scope>NUCLEOTIDE SEQUENCE [LARGE SCALE GENOMIC DNA]</scope>
    <source>
        <strain evidence="5">JCM 16013</strain>
    </source>
</reference>
<keyword evidence="1 2" id="KW-0238">DNA-binding</keyword>
<dbReference type="InterPro" id="IPR050109">
    <property type="entry name" value="HTH-type_TetR-like_transc_reg"/>
</dbReference>
<dbReference type="Gene3D" id="1.10.357.10">
    <property type="entry name" value="Tetracycline Repressor, domain 2"/>
    <property type="match status" value="1"/>
</dbReference>
<dbReference type="InterPro" id="IPR009057">
    <property type="entry name" value="Homeodomain-like_sf"/>
</dbReference>
<feature type="domain" description="HTH tetR-type" evidence="3">
    <location>
        <begin position="5"/>
        <end position="65"/>
    </location>
</feature>
<dbReference type="SUPFAM" id="SSF46689">
    <property type="entry name" value="Homeodomain-like"/>
    <property type="match status" value="1"/>
</dbReference>
<feature type="DNA-binding region" description="H-T-H motif" evidence="2">
    <location>
        <begin position="28"/>
        <end position="47"/>
    </location>
</feature>
<dbReference type="PROSITE" id="PS50977">
    <property type="entry name" value="HTH_TETR_2"/>
    <property type="match status" value="1"/>
</dbReference>
<evidence type="ECO:0000313" key="5">
    <source>
        <dbReference type="Proteomes" id="UP001499854"/>
    </source>
</evidence>
<evidence type="ECO:0000313" key="4">
    <source>
        <dbReference type="EMBL" id="GAA1953330.1"/>
    </source>
</evidence>
<comment type="caution">
    <text evidence="4">The sequence shown here is derived from an EMBL/GenBank/DDBJ whole genome shotgun (WGS) entry which is preliminary data.</text>
</comment>
<dbReference type="InterPro" id="IPR001647">
    <property type="entry name" value="HTH_TetR"/>
</dbReference>